<dbReference type="EMBL" id="BRVO01000002">
    <property type="protein sequence ID" value="GLB50017.1"/>
    <property type="molecule type" value="Genomic_DNA"/>
</dbReference>
<organism evidence="2 3">
    <name type="scientific">Neptunitalea lumnitzerae</name>
    <dbReference type="NCBI Taxonomy" id="2965509"/>
    <lineage>
        <taxon>Bacteria</taxon>
        <taxon>Pseudomonadati</taxon>
        <taxon>Bacteroidota</taxon>
        <taxon>Flavobacteriia</taxon>
        <taxon>Flavobacteriales</taxon>
        <taxon>Flavobacteriaceae</taxon>
        <taxon>Neptunitalea</taxon>
    </lineage>
</organism>
<dbReference type="Proteomes" id="UP001143543">
    <property type="component" value="Unassembled WGS sequence"/>
</dbReference>
<evidence type="ECO:0000313" key="3">
    <source>
        <dbReference type="Proteomes" id="UP001143543"/>
    </source>
</evidence>
<comment type="caution">
    <text evidence="2">The sequence shown here is derived from an EMBL/GenBank/DDBJ whole genome shotgun (WGS) entry which is preliminary data.</text>
</comment>
<dbReference type="CDD" id="cd04301">
    <property type="entry name" value="NAT_SF"/>
    <property type="match status" value="1"/>
</dbReference>
<feature type="domain" description="N-acetyltransferase" evidence="1">
    <location>
        <begin position="4"/>
        <end position="160"/>
    </location>
</feature>
<dbReference type="Pfam" id="PF00583">
    <property type="entry name" value="Acetyltransf_1"/>
    <property type="match status" value="1"/>
</dbReference>
<gene>
    <name evidence="2" type="primary">yitI</name>
    <name evidence="2" type="ORF">Y10_23850</name>
</gene>
<evidence type="ECO:0000259" key="1">
    <source>
        <dbReference type="PROSITE" id="PS51186"/>
    </source>
</evidence>
<keyword evidence="3" id="KW-1185">Reference proteome</keyword>
<dbReference type="SUPFAM" id="SSF55729">
    <property type="entry name" value="Acyl-CoA N-acyltransferases (Nat)"/>
    <property type="match status" value="1"/>
</dbReference>
<dbReference type="Gene3D" id="3.40.630.30">
    <property type="match status" value="1"/>
</dbReference>
<evidence type="ECO:0000313" key="2">
    <source>
        <dbReference type="EMBL" id="GLB50017.1"/>
    </source>
</evidence>
<proteinExistence type="predicted"/>
<name>A0ABQ5MKY8_9FLAO</name>
<accession>A0ABQ5MKY8</accession>
<dbReference type="PROSITE" id="PS51186">
    <property type="entry name" value="GNAT"/>
    <property type="match status" value="1"/>
</dbReference>
<dbReference type="InterPro" id="IPR000182">
    <property type="entry name" value="GNAT_dom"/>
</dbReference>
<dbReference type="InterPro" id="IPR016181">
    <property type="entry name" value="Acyl_CoA_acyltransferase"/>
</dbReference>
<sequence>MSYIKIRIYNSIFEDMEHIKIISAEETIVVRHPVLREGKPVDSCVFAGDELETTVHLGYFQSDNLLGVVTLLEKNFDTYQGNGIQLRGMAVMPNQQGKGIGGKLVVQAEQAMQKKNAAYIWMNARLIAVPFYEKLGYQTVSSLFDIPLVGPHYTMLKKLAKLEDI</sequence>
<protein>
    <submittedName>
        <fullName evidence="2">N-acetyltransferase</fullName>
    </submittedName>
</protein>
<reference evidence="2" key="1">
    <citation type="submission" date="2022-07" db="EMBL/GenBank/DDBJ databases">
        <title>Taxonomy of Novel Oxalotrophic and Methylotrophic Bacteria.</title>
        <authorList>
            <person name="Sahin N."/>
            <person name="Tani A."/>
        </authorList>
    </citation>
    <scope>NUCLEOTIDE SEQUENCE</scope>
    <source>
        <strain evidence="2">Y10</strain>
    </source>
</reference>